<dbReference type="PANTHER" id="PTHR10127:SF779">
    <property type="entry name" value="METALLOENDOPEPTIDASE"/>
    <property type="match status" value="1"/>
</dbReference>
<evidence type="ECO:0000256" key="2">
    <source>
        <dbReference type="RuleBase" id="RU361183"/>
    </source>
</evidence>
<dbReference type="InParanoid" id="A0A6P7MVA0"/>
<keyword evidence="1 2" id="KW-0482">Metalloprotease</keyword>
<dbReference type="PANTHER" id="PTHR10127">
    <property type="entry name" value="DISCOIDIN, CUB, EGF, LAMININ , AND ZINC METALLOPROTEASE DOMAIN CONTAINING"/>
    <property type="match status" value="1"/>
</dbReference>
<feature type="region of interest" description="Disordered" evidence="3">
    <location>
        <begin position="1"/>
        <end position="62"/>
    </location>
</feature>
<feature type="binding site" evidence="1">
    <location>
        <position position="201"/>
    </location>
    <ligand>
        <name>Zn(2+)</name>
        <dbReference type="ChEBI" id="CHEBI:29105"/>
        <note>catalytic</note>
    </ligand>
</feature>
<dbReference type="PROSITE" id="PS51864">
    <property type="entry name" value="ASTACIN"/>
    <property type="match status" value="1"/>
</dbReference>
<gene>
    <name evidence="6" type="primary">LOC114857356</name>
</gene>
<dbReference type="KEGG" id="bspl:114857356"/>
<evidence type="ECO:0000259" key="4">
    <source>
        <dbReference type="PROSITE" id="PS51864"/>
    </source>
</evidence>
<keyword evidence="1 2" id="KW-0378">Hydrolase</keyword>
<evidence type="ECO:0000256" key="1">
    <source>
        <dbReference type="PROSITE-ProRule" id="PRU01211"/>
    </source>
</evidence>
<reference evidence="6" key="1">
    <citation type="submission" date="2025-08" db="UniProtKB">
        <authorList>
            <consortium name="RefSeq"/>
        </authorList>
    </citation>
    <scope>IDENTIFICATION</scope>
</reference>
<dbReference type="InterPro" id="IPR001506">
    <property type="entry name" value="Peptidase_M12A"/>
</dbReference>
<dbReference type="AlphaFoldDB" id="A0A6P7MVA0"/>
<dbReference type="Pfam" id="PF01400">
    <property type="entry name" value="Astacin"/>
    <property type="match status" value="1"/>
</dbReference>
<dbReference type="InterPro" id="IPR024079">
    <property type="entry name" value="MetalloPept_cat_dom_sf"/>
</dbReference>
<feature type="compositionally biased region" description="Basic and acidic residues" evidence="3">
    <location>
        <begin position="1"/>
        <end position="12"/>
    </location>
</feature>
<dbReference type="SMART" id="SM00235">
    <property type="entry name" value="ZnMc"/>
    <property type="match status" value="1"/>
</dbReference>
<dbReference type="GeneID" id="114857356"/>
<dbReference type="GO" id="GO:0004222">
    <property type="term" value="F:metalloendopeptidase activity"/>
    <property type="evidence" value="ECO:0007669"/>
    <property type="project" value="UniProtKB-UniRule"/>
</dbReference>
<dbReference type="SUPFAM" id="SSF55486">
    <property type="entry name" value="Metalloproteases ('zincins'), catalytic domain"/>
    <property type="match status" value="1"/>
</dbReference>
<evidence type="ECO:0000313" key="5">
    <source>
        <dbReference type="Proteomes" id="UP000515150"/>
    </source>
</evidence>
<dbReference type="Proteomes" id="UP000515150">
    <property type="component" value="Chromosome 6"/>
</dbReference>
<dbReference type="Gene3D" id="3.40.390.10">
    <property type="entry name" value="Collagenase (Catalytic Domain)"/>
    <property type="match status" value="1"/>
</dbReference>
<dbReference type="InterPro" id="IPR006026">
    <property type="entry name" value="Peptidase_Metallo"/>
</dbReference>
<accession>A0A6P7MVA0</accession>
<sequence>MKESEKPLERQVQKTQRLHFRPGSMTEFPPQLVHGPVTARLENRTTREDVSSSPWSRRVKSHTDDEQLTVAELLEEANRNLKRLHVHGDVAASSVSRREADSCVLSGCLWPRDPDGKVYVPYAVANHYFSEELDVIRGAMDSFSNSTCILFVPRSDQKDFLHIQSLPGCYSYVGRRGGGQLVSLSRRGCLHHGTVQHELLHALGFNHEHRRSDRDQHIRVLLENIMSGHEFNFDKVDTRNQETPYDYSSVMHYGRLAFSRDGSSPTMEAVPDAGAEFGRATRMSRDDVRRIKLLYCSD</sequence>
<dbReference type="RefSeq" id="XP_029009579.2">
    <property type="nucleotide sequence ID" value="XM_029153746.2"/>
</dbReference>
<comment type="cofactor">
    <cofactor evidence="1 2">
        <name>Zn(2+)</name>
        <dbReference type="ChEBI" id="CHEBI:29105"/>
    </cofactor>
    <text evidence="1 2">Binds 1 zinc ion per subunit.</text>
</comment>
<dbReference type="GO" id="GO:0008270">
    <property type="term" value="F:zinc ion binding"/>
    <property type="evidence" value="ECO:0007669"/>
    <property type="project" value="UniProtKB-UniRule"/>
</dbReference>
<dbReference type="EC" id="3.4.24.-" evidence="2"/>
<feature type="domain" description="Peptidase M12A" evidence="4">
    <location>
        <begin position="99"/>
        <end position="297"/>
    </location>
</feature>
<feature type="compositionally biased region" description="Basic and acidic residues" evidence="3">
    <location>
        <begin position="41"/>
        <end position="50"/>
    </location>
</feature>
<dbReference type="OrthoDB" id="291007at2759"/>
<keyword evidence="1 2" id="KW-0479">Metal-binding</keyword>
<dbReference type="PRINTS" id="PR00480">
    <property type="entry name" value="ASTACIN"/>
</dbReference>
<evidence type="ECO:0000313" key="6">
    <source>
        <dbReference type="RefSeq" id="XP_029009579.2"/>
    </source>
</evidence>
<comment type="caution">
    <text evidence="1">Lacks conserved residue(s) required for the propagation of feature annotation.</text>
</comment>
<keyword evidence="1 2" id="KW-0645">Protease</keyword>
<name>A0A6P7MVA0_BETSP</name>
<proteinExistence type="predicted"/>
<feature type="binding site" evidence="1">
    <location>
        <position position="207"/>
    </location>
    <ligand>
        <name>Zn(2+)</name>
        <dbReference type="ChEBI" id="CHEBI:29105"/>
        <note>catalytic</note>
    </ligand>
</feature>
<dbReference type="GO" id="GO:0006508">
    <property type="term" value="P:proteolysis"/>
    <property type="evidence" value="ECO:0007669"/>
    <property type="project" value="UniProtKB-KW"/>
</dbReference>
<feature type="active site" evidence="1">
    <location>
        <position position="198"/>
    </location>
</feature>
<evidence type="ECO:0000256" key="3">
    <source>
        <dbReference type="SAM" id="MobiDB-lite"/>
    </source>
</evidence>
<protein>
    <recommendedName>
        <fullName evidence="2">Metalloendopeptidase</fullName>
        <ecNumber evidence="2">3.4.24.-</ecNumber>
    </recommendedName>
</protein>
<keyword evidence="1 2" id="KW-0862">Zinc</keyword>
<organism evidence="5 6">
    <name type="scientific">Betta splendens</name>
    <name type="common">Siamese fighting fish</name>
    <dbReference type="NCBI Taxonomy" id="158456"/>
    <lineage>
        <taxon>Eukaryota</taxon>
        <taxon>Metazoa</taxon>
        <taxon>Chordata</taxon>
        <taxon>Craniata</taxon>
        <taxon>Vertebrata</taxon>
        <taxon>Euteleostomi</taxon>
        <taxon>Actinopterygii</taxon>
        <taxon>Neopterygii</taxon>
        <taxon>Teleostei</taxon>
        <taxon>Neoteleostei</taxon>
        <taxon>Acanthomorphata</taxon>
        <taxon>Anabantaria</taxon>
        <taxon>Anabantiformes</taxon>
        <taxon>Anabantoidei</taxon>
        <taxon>Osphronemidae</taxon>
        <taxon>Betta</taxon>
    </lineage>
</organism>
<feature type="binding site" evidence="1">
    <location>
        <position position="197"/>
    </location>
    <ligand>
        <name>Zn(2+)</name>
        <dbReference type="ChEBI" id="CHEBI:29105"/>
        <note>catalytic</note>
    </ligand>
</feature>
<keyword evidence="5" id="KW-1185">Reference proteome</keyword>